<evidence type="ECO:0000313" key="2">
    <source>
        <dbReference type="EMBL" id="PNV72108.1"/>
    </source>
</evidence>
<dbReference type="EMBL" id="MCRM02000035">
    <property type="protein sequence ID" value="PNV72108.1"/>
    <property type="molecule type" value="Genomic_DNA"/>
</dbReference>
<feature type="transmembrane region" description="Helical" evidence="1">
    <location>
        <begin position="106"/>
        <end position="130"/>
    </location>
</feature>
<dbReference type="GO" id="GO:0016829">
    <property type="term" value="F:lyase activity"/>
    <property type="evidence" value="ECO:0007669"/>
    <property type="project" value="UniProtKB-KW"/>
</dbReference>
<reference evidence="2" key="1">
    <citation type="submission" date="2018-01" db="EMBL/GenBank/DDBJ databases">
        <title>Genomic characterization of Leptospira inadai serogroup Lyme isolated from captured rat in Brazil and comparative analysis with human reference strain.</title>
        <authorList>
            <person name="Moreno L.Z."/>
            <person name="Loureiro A.P."/>
            <person name="Miraglia F."/>
            <person name="Kremer F.S."/>
            <person name="Eslabao M.R."/>
            <person name="Dellagostin O.A."/>
            <person name="Lilenbaum W."/>
            <person name="Moreno A.M."/>
        </authorList>
    </citation>
    <scope>NUCLEOTIDE SEQUENCE [LARGE SCALE GENOMIC DNA]</scope>
    <source>
        <strain evidence="2">M34/99</strain>
    </source>
</reference>
<dbReference type="RefSeq" id="WP_020987997.1">
    <property type="nucleotide sequence ID" value="NZ_MCRM02000035.1"/>
</dbReference>
<evidence type="ECO:0000256" key="1">
    <source>
        <dbReference type="SAM" id="Phobius"/>
    </source>
</evidence>
<feature type="transmembrane region" description="Helical" evidence="1">
    <location>
        <begin position="150"/>
        <end position="168"/>
    </location>
</feature>
<organism evidence="2 3">
    <name type="scientific">Leptospira inadai serovar Lyme</name>
    <dbReference type="NCBI Taxonomy" id="293084"/>
    <lineage>
        <taxon>Bacteria</taxon>
        <taxon>Pseudomonadati</taxon>
        <taxon>Spirochaetota</taxon>
        <taxon>Spirochaetia</taxon>
        <taxon>Leptospirales</taxon>
        <taxon>Leptospiraceae</taxon>
        <taxon>Leptospira</taxon>
    </lineage>
</organism>
<feature type="transmembrane region" description="Helical" evidence="1">
    <location>
        <begin position="175"/>
        <end position="192"/>
    </location>
</feature>
<proteinExistence type="predicted"/>
<protein>
    <submittedName>
        <fullName evidence="2">Alkylmercury lyase</fullName>
    </submittedName>
</protein>
<keyword evidence="1" id="KW-0472">Membrane</keyword>
<gene>
    <name evidence="2" type="ORF">BES34_019965</name>
</gene>
<dbReference type="Proteomes" id="UP000094669">
    <property type="component" value="Unassembled WGS sequence"/>
</dbReference>
<sequence length="228" mass="25234">MKIELVYETTCPNKDATKKLILDILKEHSISAKFLEVNKDDPKSPDYAKKFSSPTVLINGIDIEGNTGGNACRLYKDESGKLSGIPSKELLERSILKERNSSHFSLASFLPLLGSVFVPVVSCPACYPLYGSVLASLGFSFFDYTPYLKPFVFVLSILAVTGVSLYYDRTKKWKSASSVFLGILLLGLSKLFLEIDSLTFIGAFFCVFGFVLSRFESKPKPKEVCVTC</sequence>
<keyword evidence="3" id="KW-1185">Reference proteome</keyword>
<name>A0ABX4YDC4_9LEPT</name>
<keyword evidence="2" id="KW-0456">Lyase</keyword>
<keyword evidence="1" id="KW-1133">Transmembrane helix</keyword>
<keyword evidence="1" id="KW-0812">Transmembrane</keyword>
<accession>A0ABX4YDC4</accession>
<comment type="caution">
    <text evidence="2">The sequence shown here is derived from an EMBL/GenBank/DDBJ whole genome shotgun (WGS) entry which is preliminary data.</text>
</comment>
<evidence type="ECO:0000313" key="3">
    <source>
        <dbReference type="Proteomes" id="UP000094669"/>
    </source>
</evidence>